<dbReference type="AlphaFoldDB" id="W9RHS9"/>
<protein>
    <submittedName>
        <fullName evidence="2">Hydroxycinnamoyl-Coenzyme A shikimate/quinate hydroxycinnamoyltransferase</fullName>
    </submittedName>
</protein>
<dbReference type="GO" id="GO:0016747">
    <property type="term" value="F:acyltransferase activity, transferring groups other than amino-acyl groups"/>
    <property type="evidence" value="ECO:0007669"/>
    <property type="project" value="TreeGrafter"/>
</dbReference>
<sequence>MTMLERKSRVNIHSKLTTVSSRPVGPGKAHPFTALDHAMGLHSLHVVFYYKANIFKDFDLDPSRVSLSDALSLYPPVTGRIVRNGDGNWEVNCNDAGVRIVRASVGTTLDEWLRSADGVEEKDLAVWDDMPEDPINWSPFRIQVNEFEGGGVAIGLSCTHMHADPTCATLLYKSWIDTHRSRSVVHPPVFSRSVIQARPDPNTETSSAAYYAAKSAARAPPSEKMATATFKFSHAAIKRRLMEISENCTSATPFDLLAALFWTRVARLKVKAEGNDYSHSLSVCTDARMVSKENGKPVPLGYYGNALHFSLLSLEQVDGCGLGHVVREVHCHVESIDEEWIRSSIDWLESRKGEGGKYGPPFRMYGPELTCIRMDHMIGPSGPLTYEAGFGEEAEPIHVSYHVRSVEGEGLILVMPSPEGGLARAVTVTLPEKELAELSKDEAILGLDPTFLLSGSVRY</sequence>
<comment type="similarity">
    <text evidence="1">Belongs to the plant acyltransferase family.</text>
</comment>
<keyword evidence="2" id="KW-0808">Transferase</keyword>
<dbReference type="eggNOG" id="ENOG502QVJH">
    <property type="taxonomic scope" value="Eukaryota"/>
</dbReference>
<dbReference type="PANTHER" id="PTHR31642">
    <property type="entry name" value="TRICHOTHECENE 3-O-ACETYLTRANSFERASE"/>
    <property type="match status" value="1"/>
</dbReference>
<dbReference type="Proteomes" id="UP000030645">
    <property type="component" value="Unassembled WGS sequence"/>
</dbReference>
<dbReference type="InterPro" id="IPR023213">
    <property type="entry name" value="CAT-like_dom_sf"/>
</dbReference>
<gene>
    <name evidence="2" type="ORF">L484_024590</name>
</gene>
<evidence type="ECO:0000313" key="3">
    <source>
        <dbReference type="Proteomes" id="UP000030645"/>
    </source>
</evidence>
<evidence type="ECO:0000256" key="1">
    <source>
        <dbReference type="ARBA" id="ARBA00009861"/>
    </source>
</evidence>
<dbReference type="Gene3D" id="3.30.559.10">
    <property type="entry name" value="Chloramphenicol acetyltransferase-like domain"/>
    <property type="match status" value="2"/>
</dbReference>
<name>W9RHS9_9ROSA</name>
<organism evidence="2 3">
    <name type="scientific">Morus notabilis</name>
    <dbReference type="NCBI Taxonomy" id="981085"/>
    <lineage>
        <taxon>Eukaryota</taxon>
        <taxon>Viridiplantae</taxon>
        <taxon>Streptophyta</taxon>
        <taxon>Embryophyta</taxon>
        <taxon>Tracheophyta</taxon>
        <taxon>Spermatophyta</taxon>
        <taxon>Magnoliopsida</taxon>
        <taxon>eudicotyledons</taxon>
        <taxon>Gunneridae</taxon>
        <taxon>Pentapetalae</taxon>
        <taxon>rosids</taxon>
        <taxon>fabids</taxon>
        <taxon>Rosales</taxon>
        <taxon>Moraceae</taxon>
        <taxon>Moreae</taxon>
        <taxon>Morus</taxon>
    </lineage>
</organism>
<reference evidence="3" key="1">
    <citation type="submission" date="2013-01" db="EMBL/GenBank/DDBJ databases">
        <title>Draft Genome Sequence of a Mulberry Tree, Morus notabilis C.K. Schneid.</title>
        <authorList>
            <person name="He N."/>
            <person name="Zhao S."/>
        </authorList>
    </citation>
    <scope>NUCLEOTIDE SEQUENCE</scope>
</reference>
<dbReference type="OrthoDB" id="671439at2759"/>
<dbReference type="PANTHER" id="PTHR31642:SF316">
    <property type="entry name" value="PROTEIN ECERIFERUM 26-LIKE"/>
    <property type="match status" value="1"/>
</dbReference>
<evidence type="ECO:0000313" key="2">
    <source>
        <dbReference type="EMBL" id="EXB93246.1"/>
    </source>
</evidence>
<accession>W9RHS9</accession>
<keyword evidence="3" id="KW-1185">Reference proteome</keyword>
<dbReference type="InterPro" id="IPR050317">
    <property type="entry name" value="Plant_Fungal_Acyltransferase"/>
</dbReference>
<dbReference type="EMBL" id="KE345062">
    <property type="protein sequence ID" value="EXB93246.1"/>
    <property type="molecule type" value="Genomic_DNA"/>
</dbReference>
<proteinExistence type="inferred from homology"/>
<dbReference type="KEGG" id="mnt:21407324"/>
<dbReference type="STRING" id="981085.W9RHS9"/>
<dbReference type="Pfam" id="PF02458">
    <property type="entry name" value="Transferase"/>
    <property type="match status" value="1"/>
</dbReference>